<gene>
    <name evidence="1" type="ORF">RBWH47_05064</name>
</gene>
<accession>F2B1E6</accession>
<protein>
    <submittedName>
        <fullName evidence="1">Uncharacterized protein</fullName>
    </submittedName>
</protein>
<proteinExistence type="predicted"/>
<name>F2B1E6_RHOBT</name>
<evidence type="ECO:0000313" key="1">
    <source>
        <dbReference type="EMBL" id="EGF24244.1"/>
    </source>
</evidence>
<dbReference type="Proteomes" id="UP000006222">
    <property type="component" value="Unassembled WGS sequence"/>
</dbReference>
<organism evidence="1 2">
    <name type="scientific">Rhodopirellula baltica WH47</name>
    <dbReference type="NCBI Taxonomy" id="991778"/>
    <lineage>
        <taxon>Bacteria</taxon>
        <taxon>Pseudomonadati</taxon>
        <taxon>Planctomycetota</taxon>
        <taxon>Planctomycetia</taxon>
        <taxon>Pirellulales</taxon>
        <taxon>Pirellulaceae</taxon>
        <taxon>Rhodopirellula</taxon>
    </lineage>
</organism>
<sequence>MYAQIRITRSKRASVRHLAERLHTRRETILCSQLAQLTAVIHPPLGVVKKIKRKMVVFRLTRIEDFILFAAYVDLTTLAFAEVRSLS</sequence>
<comment type="caution">
    <text evidence="1">The sequence shown here is derived from an EMBL/GenBank/DDBJ whole genome shotgun (WGS) entry which is preliminary data.</text>
</comment>
<evidence type="ECO:0000313" key="2">
    <source>
        <dbReference type="Proteomes" id="UP000006222"/>
    </source>
</evidence>
<dbReference type="PATRIC" id="fig|991778.3.peg.6146"/>
<reference evidence="1 2" key="1">
    <citation type="journal article" date="2013" name="Mar. Genomics">
        <title>Expression of sulfatases in Rhodopirellula baltica and the diversity of sulfatases in the genus Rhodopirellula.</title>
        <authorList>
            <person name="Wegner C.E."/>
            <person name="Richter-Heitmann T."/>
            <person name="Klindworth A."/>
            <person name="Klockow C."/>
            <person name="Richter M."/>
            <person name="Achstetter T."/>
            <person name="Glockner F.O."/>
            <person name="Harder J."/>
        </authorList>
    </citation>
    <scope>NUCLEOTIDE SEQUENCE [LARGE SCALE GENOMIC DNA]</scope>
    <source>
        <strain evidence="1 2">WH47</strain>
    </source>
</reference>
<dbReference type="EMBL" id="AFAR01000301">
    <property type="protein sequence ID" value="EGF24244.1"/>
    <property type="molecule type" value="Genomic_DNA"/>
</dbReference>
<dbReference type="AlphaFoldDB" id="F2B1E6"/>